<organism evidence="4">
    <name type="scientific">Desulfobacca acetoxidans</name>
    <dbReference type="NCBI Taxonomy" id="60893"/>
    <lineage>
        <taxon>Bacteria</taxon>
        <taxon>Pseudomonadati</taxon>
        <taxon>Thermodesulfobacteriota</taxon>
        <taxon>Desulfobaccia</taxon>
        <taxon>Desulfobaccales</taxon>
        <taxon>Desulfobaccaceae</taxon>
        <taxon>Desulfobacca</taxon>
    </lineage>
</organism>
<dbReference type="AlphaFoldDB" id="A0A7V6A0R9"/>
<feature type="transmembrane region" description="Helical" evidence="3">
    <location>
        <begin position="20"/>
        <end position="43"/>
    </location>
</feature>
<evidence type="ECO:0000313" key="4">
    <source>
        <dbReference type="EMBL" id="HHS28157.1"/>
    </source>
</evidence>
<evidence type="ECO:0000256" key="3">
    <source>
        <dbReference type="SAM" id="Phobius"/>
    </source>
</evidence>
<keyword evidence="3" id="KW-0472">Membrane</keyword>
<keyword evidence="3" id="KW-0812">Transmembrane</keyword>
<accession>A0A7V6A0R9</accession>
<sequence length="193" mass="22210">MGNSDRERVETGEQLGKRSWLVYLLVFSLALNLASLGTVAYLGRQAVHDSGRRPAGPPLTVKELCRSLPLQREQCQQLRSMMPEHQKQRQELRMALAREQRDLWELMKQGSSPWPAIQSKIKDISLLQTKMEEEAVQLSLQFQRHLQPEQRIIYLSLLERQLRPKREGGGGTYTPKAGRGRWSSTRKDMSSKD</sequence>
<name>A0A7V6A0R9_9BACT</name>
<keyword evidence="1" id="KW-0175">Coiled coil</keyword>
<keyword evidence="3" id="KW-1133">Transmembrane helix</keyword>
<reference evidence="4" key="1">
    <citation type="journal article" date="2020" name="mSystems">
        <title>Genome- and Community-Level Interaction Insights into Carbon Utilization and Element Cycling Functions of Hydrothermarchaeota in Hydrothermal Sediment.</title>
        <authorList>
            <person name="Zhou Z."/>
            <person name="Liu Y."/>
            <person name="Xu W."/>
            <person name="Pan J."/>
            <person name="Luo Z.H."/>
            <person name="Li M."/>
        </authorList>
    </citation>
    <scope>NUCLEOTIDE SEQUENCE [LARGE SCALE GENOMIC DNA]</scope>
    <source>
        <strain evidence="4">SpSt-767</strain>
    </source>
</reference>
<evidence type="ECO:0000256" key="1">
    <source>
        <dbReference type="SAM" id="Coils"/>
    </source>
</evidence>
<gene>
    <name evidence="4" type="ORF">ENV52_00445</name>
</gene>
<feature type="region of interest" description="Disordered" evidence="2">
    <location>
        <begin position="164"/>
        <end position="193"/>
    </location>
</feature>
<feature type="coiled-coil region" evidence="1">
    <location>
        <begin position="82"/>
        <end position="109"/>
    </location>
</feature>
<dbReference type="EMBL" id="DTGR01000011">
    <property type="protein sequence ID" value="HHS28157.1"/>
    <property type="molecule type" value="Genomic_DNA"/>
</dbReference>
<comment type="caution">
    <text evidence="4">The sequence shown here is derived from an EMBL/GenBank/DDBJ whole genome shotgun (WGS) entry which is preliminary data.</text>
</comment>
<proteinExistence type="predicted"/>
<dbReference type="Pfam" id="PF13801">
    <property type="entry name" value="Metal_resist"/>
    <property type="match status" value="1"/>
</dbReference>
<protein>
    <submittedName>
        <fullName evidence="4">Periplasmic heavy metal sensor</fullName>
    </submittedName>
</protein>
<evidence type="ECO:0000256" key="2">
    <source>
        <dbReference type="SAM" id="MobiDB-lite"/>
    </source>
</evidence>
<dbReference type="Gene3D" id="1.20.120.1490">
    <property type="match status" value="1"/>
</dbReference>
<dbReference type="InterPro" id="IPR025961">
    <property type="entry name" value="Metal_resist"/>
</dbReference>